<reference evidence="1" key="1">
    <citation type="submission" date="2018-05" db="EMBL/GenBank/DDBJ databases">
        <authorList>
            <person name="Lanie J.A."/>
            <person name="Ng W.-L."/>
            <person name="Kazmierczak K.M."/>
            <person name="Andrzejewski T.M."/>
            <person name="Davidsen T.M."/>
            <person name="Wayne K.J."/>
            <person name="Tettelin H."/>
            <person name="Glass J.I."/>
            <person name="Rusch D."/>
            <person name="Podicherti R."/>
            <person name="Tsui H.-C.T."/>
            <person name="Winkler M.E."/>
        </authorList>
    </citation>
    <scope>NUCLEOTIDE SEQUENCE</scope>
</reference>
<feature type="non-terminal residue" evidence="1">
    <location>
        <position position="49"/>
    </location>
</feature>
<proteinExistence type="predicted"/>
<protein>
    <submittedName>
        <fullName evidence="1">Uncharacterized protein</fullName>
    </submittedName>
</protein>
<dbReference type="PROSITE" id="PS51257">
    <property type="entry name" value="PROKAR_LIPOPROTEIN"/>
    <property type="match status" value="1"/>
</dbReference>
<name>A0A381Y154_9ZZZZ</name>
<sequence>MKMHYFKIKILFFTLLLFVLAVSCADIETESSGYASLNINLDDVSKRKT</sequence>
<gene>
    <name evidence="1" type="ORF">METZ01_LOCUS123690</name>
</gene>
<dbReference type="EMBL" id="UINC01017157">
    <property type="protein sequence ID" value="SVA70836.1"/>
    <property type="molecule type" value="Genomic_DNA"/>
</dbReference>
<organism evidence="1">
    <name type="scientific">marine metagenome</name>
    <dbReference type="NCBI Taxonomy" id="408172"/>
    <lineage>
        <taxon>unclassified sequences</taxon>
        <taxon>metagenomes</taxon>
        <taxon>ecological metagenomes</taxon>
    </lineage>
</organism>
<dbReference type="AlphaFoldDB" id="A0A381Y154"/>
<accession>A0A381Y154</accession>
<evidence type="ECO:0000313" key="1">
    <source>
        <dbReference type="EMBL" id="SVA70836.1"/>
    </source>
</evidence>